<protein>
    <submittedName>
        <fullName evidence="1">Uncharacterized protein</fullName>
    </submittedName>
</protein>
<organism evidence="1 2">
    <name type="scientific">Stylosanthes scabra</name>
    <dbReference type="NCBI Taxonomy" id="79078"/>
    <lineage>
        <taxon>Eukaryota</taxon>
        <taxon>Viridiplantae</taxon>
        <taxon>Streptophyta</taxon>
        <taxon>Embryophyta</taxon>
        <taxon>Tracheophyta</taxon>
        <taxon>Spermatophyta</taxon>
        <taxon>Magnoliopsida</taxon>
        <taxon>eudicotyledons</taxon>
        <taxon>Gunneridae</taxon>
        <taxon>Pentapetalae</taxon>
        <taxon>rosids</taxon>
        <taxon>fabids</taxon>
        <taxon>Fabales</taxon>
        <taxon>Fabaceae</taxon>
        <taxon>Papilionoideae</taxon>
        <taxon>50 kb inversion clade</taxon>
        <taxon>dalbergioids sensu lato</taxon>
        <taxon>Dalbergieae</taxon>
        <taxon>Pterocarpus clade</taxon>
        <taxon>Stylosanthes</taxon>
    </lineage>
</organism>
<accession>A0ABU6XGR0</accession>
<gene>
    <name evidence="1" type="ORF">PIB30_052513</name>
</gene>
<reference evidence="1 2" key="1">
    <citation type="journal article" date="2023" name="Plants (Basel)">
        <title>Bridging the Gap: Combining Genomics and Transcriptomics Approaches to Understand Stylosanthes scabra, an Orphan Legume from the Brazilian Caatinga.</title>
        <authorList>
            <person name="Ferreira-Neto J.R.C."/>
            <person name="da Silva M.D."/>
            <person name="Binneck E."/>
            <person name="de Melo N.F."/>
            <person name="da Silva R.H."/>
            <person name="de Melo A.L.T.M."/>
            <person name="Pandolfi V."/>
            <person name="Bustamante F.O."/>
            <person name="Brasileiro-Vidal A.C."/>
            <person name="Benko-Iseppon A.M."/>
        </authorList>
    </citation>
    <scope>NUCLEOTIDE SEQUENCE [LARGE SCALE GENOMIC DNA]</scope>
    <source>
        <tissue evidence="1">Leaves</tissue>
    </source>
</reference>
<name>A0ABU6XGR0_9FABA</name>
<evidence type="ECO:0000313" key="2">
    <source>
        <dbReference type="Proteomes" id="UP001341840"/>
    </source>
</evidence>
<sequence length="223" mass="24489">MAELLPRKANMEAGKGGEFTHDETTIISGALDLTEKEGQVWIAGRIAINVGGSQVLQGKQSGKFYHEAIVVSLYIVETPDIIGLLLEKYIADLEALTQEVLEHGGDDGDGSTKLIDPNEVLRRNIENLTQRTAYTICELTQNLDERGRSLEEAKERILVLLASFEASQASQSAQDLETIAVTHDQVQRDQEQVQKMIEDIAIYYQHVRSGGSGPSSTPVPKTL</sequence>
<keyword evidence="2" id="KW-1185">Reference proteome</keyword>
<comment type="caution">
    <text evidence="1">The sequence shown here is derived from an EMBL/GenBank/DDBJ whole genome shotgun (WGS) entry which is preliminary data.</text>
</comment>
<evidence type="ECO:0000313" key="1">
    <source>
        <dbReference type="EMBL" id="MED6196986.1"/>
    </source>
</evidence>
<dbReference type="EMBL" id="JASCZI010211830">
    <property type="protein sequence ID" value="MED6196986.1"/>
    <property type="molecule type" value="Genomic_DNA"/>
</dbReference>
<proteinExistence type="predicted"/>
<dbReference type="Proteomes" id="UP001341840">
    <property type="component" value="Unassembled WGS sequence"/>
</dbReference>